<evidence type="ECO:0000256" key="3">
    <source>
        <dbReference type="ARBA" id="ARBA00022490"/>
    </source>
</evidence>
<evidence type="ECO:0000259" key="11">
    <source>
        <dbReference type="Pfam" id="PF02870"/>
    </source>
</evidence>
<comment type="similarity">
    <text evidence="2 9">Belongs to the MGMT family.</text>
</comment>
<dbReference type="Gene3D" id="1.10.10.10">
    <property type="entry name" value="Winged helix-like DNA-binding domain superfamily/Winged helix DNA-binding domain"/>
    <property type="match status" value="1"/>
</dbReference>
<feature type="domain" description="Methylguanine DNA methyltransferase ribonuclease-like" evidence="11">
    <location>
        <begin position="4"/>
        <end position="73"/>
    </location>
</feature>
<evidence type="ECO:0000256" key="9">
    <source>
        <dbReference type="HAMAP-Rule" id="MF_00772"/>
    </source>
</evidence>
<dbReference type="GO" id="GO:0006307">
    <property type="term" value="P:DNA alkylation repair"/>
    <property type="evidence" value="ECO:0007669"/>
    <property type="project" value="UniProtKB-UniRule"/>
</dbReference>
<evidence type="ECO:0000256" key="8">
    <source>
        <dbReference type="ARBA" id="ARBA00049348"/>
    </source>
</evidence>
<dbReference type="GO" id="GO:0005737">
    <property type="term" value="C:cytoplasm"/>
    <property type="evidence" value="ECO:0007669"/>
    <property type="project" value="UniProtKB-SubCell"/>
</dbReference>
<dbReference type="InterPro" id="IPR036631">
    <property type="entry name" value="MGMT_N_sf"/>
</dbReference>
<dbReference type="Pfam" id="PF01035">
    <property type="entry name" value="DNA_binding_1"/>
    <property type="match status" value="1"/>
</dbReference>
<evidence type="ECO:0000256" key="6">
    <source>
        <dbReference type="ARBA" id="ARBA00022763"/>
    </source>
</evidence>
<comment type="caution">
    <text evidence="12">The sequence shown here is derived from an EMBL/GenBank/DDBJ whole genome shotgun (WGS) entry which is preliminary data.</text>
</comment>
<dbReference type="FunFam" id="1.10.10.10:FF:000214">
    <property type="entry name" value="Methylated-DNA--protein-cysteine methyltransferase"/>
    <property type="match status" value="1"/>
</dbReference>
<keyword evidence="5 9" id="KW-0808">Transferase</keyword>
<comment type="catalytic activity">
    <reaction evidence="8 9">
        <text>a 6-O-methyl-2'-deoxyguanosine in DNA + L-cysteinyl-[protein] = S-methyl-L-cysteinyl-[protein] + a 2'-deoxyguanosine in DNA</text>
        <dbReference type="Rhea" id="RHEA:24000"/>
        <dbReference type="Rhea" id="RHEA-COMP:10131"/>
        <dbReference type="Rhea" id="RHEA-COMP:10132"/>
        <dbReference type="Rhea" id="RHEA-COMP:11367"/>
        <dbReference type="Rhea" id="RHEA-COMP:11368"/>
        <dbReference type="ChEBI" id="CHEBI:29950"/>
        <dbReference type="ChEBI" id="CHEBI:82612"/>
        <dbReference type="ChEBI" id="CHEBI:85445"/>
        <dbReference type="ChEBI" id="CHEBI:85448"/>
        <dbReference type="EC" id="2.1.1.63"/>
    </reaction>
</comment>
<evidence type="ECO:0000256" key="7">
    <source>
        <dbReference type="ARBA" id="ARBA00023204"/>
    </source>
</evidence>
<keyword evidence="7 9" id="KW-0234">DNA repair</keyword>
<proteinExistence type="inferred from homology"/>
<dbReference type="HAMAP" id="MF_00772">
    <property type="entry name" value="OGT"/>
    <property type="match status" value="1"/>
</dbReference>
<protein>
    <recommendedName>
        <fullName evidence="9">Methylated-DNA--protein-cysteine methyltransferase</fullName>
        <ecNumber evidence="9">2.1.1.63</ecNumber>
    </recommendedName>
    <alternativeName>
        <fullName evidence="9">6-O-methylguanine-DNA methyltransferase</fullName>
        <shortName evidence="9">MGMT</shortName>
    </alternativeName>
    <alternativeName>
        <fullName evidence="9">O-6-methylguanine-DNA-alkyltransferase</fullName>
    </alternativeName>
</protein>
<dbReference type="PANTHER" id="PTHR10815">
    <property type="entry name" value="METHYLATED-DNA--PROTEIN-CYSTEINE METHYLTRANSFERASE"/>
    <property type="match status" value="1"/>
</dbReference>
<dbReference type="Gene3D" id="3.30.160.70">
    <property type="entry name" value="Methylated DNA-protein cysteine methyltransferase domain"/>
    <property type="match status" value="1"/>
</dbReference>
<dbReference type="EC" id="2.1.1.63" evidence="9"/>
<evidence type="ECO:0000256" key="2">
    <source>
        <dbReference type="ARBA" id="ARBA00008711"/>
    </source>
</evidence>
<sequence>MQYVSHYCSPIGDILLAADDIGLTGLWFEGQKFFALSLDKEHEEKELPLFEKSRQWLDIYFSGKEPDFAVPLHFTGTSFRKEVWEILCTIPYGQTMTYGGIAKLIAAKKGLPHMSAQAVGGAISHNEISIIVPCHRVVGTNGSLTGYAGGIDRKIKLLQLEKADMKSFFIPKKGTA</sequence>
<gene>
    <name evidence="12" type="ORF">H9705_09060</name>
</gene>
<dbReference type="InterPro" id="IPR036217">
    <property type="entry name" value="MethylDNA_cys_MeTrfase_DNAb"/>
</dbReference>
<dbReference type="InterPro" id="IPR014048">
    <property type="entry name" value="MethylDNA_cys_MeTrfase_DNA-bd"/>
</dbReference>
<dbReference type="NCBIfam" id="TIGR00589">
    <property type="entry name" value="ogt"/>
    <property type="match status" value="1"/>
</dbReference>
<dbReference type="SUPFAM" id="SSF53155">
    <property type="entry name" value="Methylated DNA-protein cysteine methyltransferase domain"/>
    <property type="match status" value="1"/>
</dbReference>
<evidence type="ECO:0000259" key="10">
    <source>
        <dbReference type="Pfam" id="PF01035"/>
    </source>
</evidence>
<dbReference type="SUPFAM" id="SSF46767">
    <property type="entry name" value="Methylated DNA-protein cysteine methyltransferase, C-terminal domain"/>
    <property type="match status" value="1"/>
</dbReference>
<accession>A0A9D2SMV3</accession>
<comment type="miscellaneous">
    <text evidence="9">This enzyme catalyzes only one turnover and therefore is not strictly catalytic. According to one definition, an enzyme is a biocatalyst that acts repeatedly and over many reaction cycles.</text>
</comment>
<feature type="active site" description="Nucleophile; methyl group acceptor" evidence="9">
    <location>
        <position position="134"/>
    </location>
</feature>
<dbReference type="GO" id="GO:0032259">
    <property type="term" value="P:methylation"/>
    <property type="evidence" value="ECO:0007669"/>
    <property type="project" value="UniProtKB-KW"/>
</dbReference>
<name>A0A9D2SMV3_9FIRM</name>
<dbReference type="EMBL" id="DWWU01000037">
    <property type="protein sequence ID" value="HJC15955.1"/>
    <property type="molecule type" value="Genomic_DNA"/>
</dbReference>
<dbReference type="Proteomes" id="UP000823849">
    <property type="component" value="Unassembled WGS sequence"/>
</dbReference>
<dbReference type="InterPro" id="IPR008332">
    <property type="entry name" value="MethylG_MeTrfase_N"/>
</dbReference>
<evidence type="ECO:0000256" key="4">
    <source>
        <dbReference type="ARBA" id="ARBA00022603"/>
    </source>
</evidence>
<dbReference type="CDD" id="cd06445">
    <property type="entry name" value="ATase"/>
    <property type="match status" value="1"/>
</dbReference>
<reference evidence="12" key="1">
    <citation type="journal article" date="2021" name="PeerJ">
        <title>Extensive microbial diversity within the chicken gut microbiome revealed by metagenomics and culture.</title>
        <authorList>
            <person name="Gilroy R."/>
            <person name="Ravi A."/>
            <person name="Getino M."/>
            <person name="Pursley I."/>
            <person name="Horton D.L."/>
            <person name="Alikhan N.F."/>
            <person name="Baker D."/>
            <person name="Gharbi K."/>
            <person name="Hall N."/>
            <person name="Watson M."/>
            <person name="Adriaenssens E.M."/>
            <person name="Foster-Nyarko E."/>
            <person name="Jarju S."/>
            <person name="Secka A."/>
            <person name="Antonio M."/>
            <person name="Oren A."/>
            <person name="Chaudhuri R.R."/>
            <person name="La Ragione R."/>
            <person name="Hildebrand F."/>
            <person name="Pallen M.J."/>
        </authorList>
    </citation>
    <scope>NUCLEOTIDE SEQUENCE</scope>
    <source>
        <strain evidence="12">CHK185-5351</strain>
    </source>
</reference>
<evidence type="ECO:0000313" key="12">
    <source>
        <dbReference type="EMBL" id="HJC15955.1"/>
    </source>
</evidence>
<evidence type="ECO:0000313" key="13">
    <source>
        <dbReference type="Proteomes" id="UP000823849"/>
    </source>
</evidence>
<keyword evidence="4 9" id="KW-0489">Methyltransferase</keyword>
<reference evidence="12" key="2">
    <citation type="submission" date="2021-04" db="EMBL/GenBank/DDBJ databases">
        <authorList>
            <person name="Gilroy R."/>
        </authorList>
    </citation>
    <scope>NUCLEOTIDE SEQUENCE</scope>
    <source>
        <strain evidence="12">CHK185-5351</strain>
    </source>
</reference>
<comment type="function">
    <text evidence="9">Involved in the cellular defense against the biological effects of O6-methylguanine (O6-MeG) and O4-methylthymine (O4-MeT) in DNA. Repairs the methylated nucleobase in DNA by stoichiometrically transferring the methyl group to a cysteine residue in the enzyme. This is a suicide reaction: the enzyme is irreversibly inactivated.</text>
</comment>
<evidence type="ECO:0000256" key="5">
    <source>
        <dbReference type="ARBA" id="ARBA00022679"/>
    </source>
</evidence>
<evidence type="ECO:0000256" key="1">
    <source>
        <dbReference type="ARBA" id="ARBA00001286"/>
    </source>
</evidence>
<dbReference type="InterPro" id="IPR001497">
    <property type="entry name" value="MethylDNA_cys_MeTrfase_AS"/>
</dbReference>
<dbReference type="GO" id="GO:0003908">
    <property type="term" value="F:methylated-DNA-[protein]-cysteine S-methyltransferase activity"/>
    <property type="evidence" value="ECO:0007669"/>
    <property type="project" value="UniProtKB-UniRule"/>
</dbReference>
<comment type="catalytic activity">
    <reaction evidence="1 9">
        <text>a 4-O-methyl-thymidine in DNA + L-cysteinyl-[protein] = a thymidine in DNA + S-methyl-L-cysteinyl-[protein]</text>
        <dbReference type="Rhea" id="RHEA:53428"/>
        <dbReference type="Rhea" id="RHEA-COMP:10131"/>
        <dbReference type="Rhea" id="RHEA-COMP:10132"/>
        <dbReference type="Rhea" id="RHEA-COMP:13555"/>
        <dbReference type="Rhea" id="RHEA-COMP:13556"/>
        <dbReference type="ChEBI" id="CHEBI:29950"/>
        <dbReference type="ChEBI" id="CHEBI:82612"/>
        <dbReference type="ChEBI" id="CHEBI:137386"/>
        <dbReference type="ChEBI" id="CHEBI:137387"/>
        <dbReference type="EC" id="2.1.1.63"/>
    </reaction>
</comment>
<dbReference type="InterPro" id="IPR023546">
    <property type="entry name" value="MGMT"/>
</dbReference>
<dbReference type="InterPro" id="IPR036388">
    <property type="entry name" value="WH-like_DNA-bd_sf"/>
</dbReference>
<keyword evidence="6 9" id="KW-0227">DNA damage</keyword>
<organism evidence="12 13">
    <name type="scientific">Candidatus Fusicatenibacter intestinigallinarum</name>
    <dbReference type="NCBI Taxonomy" id="2838598"/>
    <lineage>
        <taxon>Bacteria</taxon>
        <taxon>Bacillati</taxon>
        <taxon>Bacillota</taxon>
        <taxon>Clostridia</taxon>
        <taxon>Lachnospirales</taxon>
        <taxon>Lachnospiraceae</taxon>
        <taxon>Fusicatenibacter</taxon>
    </lineage>
</organism>
<dbReference type="AlphaFoldDB" id="A0A9D2SMV3"/>
<feature type="domain" description="Methylated-DNA-[protein]-cysteine S-methyltransferase DNA binding" evidence="10">
    <location>
        <begin position="79"/>
        <end position="162"/>
    </location>
</feature>
<dbReference type="PANTHER" id="PTHR10815:SF5">
    <property type="entry name" value="METHYLATED-DNA--PROTEIN-CYSTEINE METHYLTRANSFERASE"/>
    <property type="match status" value="1"/>
</dbReference>
<comment type="subcellular location">
    <subcellularLocation>
        <location evidence="9">Cytoplasm</location>
    </subcellularLocation>
</comment>
<keyword evidence="3 9" id="KW-0963">Cytoplasm</keyword>
<dbReference type="PROSITE" id="PS00374">
    <property type="entry name" value="MGMT"/>
    <property type="match status" value="1"/>
</dbReference>
<dbReference type="Pfam" id="PF02870">
    <property type="entry name" value="Methyltransf_1N"/>
    <property type="match status" value="1"/>
</dbReference>